<dbReference type="InterPro" id="IPR002110">
    <property type="entry name" value="Ankyrin_rpt"/>
</dbReference>
<organism evidence="4 5">
    <name type="scientific">Amorphotheca resinae ATCC 22711</name>
    <dbReference type="NCBI Taxonomy" id="857342"/>
    <lineage>
        <taxon>Eukaryota</taxon>
        <taxon>Fungi</taxon>
        <taxon>Dikarya</taxon>
        <taxon>Ascomycota</taxon>
        <taxon>Pezizomycotina</taxon>
        <taxon>Leotiomycetes</taxon>
        <taxon>Helotiales</taxon>
        <taxon>Amorphothecaceae</taxon>
        <taxon>Amorphotheca</taxon>
    </lineage>
</organism>
<feature type="repeat" description="ANK" evidence="3">
    <location>
        <begin position="377"/>
        <end position="409"/>
    </location>
</feature>
<dbReference type="Gene3D" id="1.25.40.20">
    <property type="entry name" value="Ankyrin repeat-containing domain"/>
    <property type="match status" value="1"/>
</dbReference>
<evidence type="ECO:0000313" key="4">
    <source>
        <dbReference type="EMBL" id="PSS22704.1"/>
    </source>
</evidence>
<dbReference type="PROSITE" id="PS50297">
    <property type="entry name" value="ANK_REP_REGION"/>
    <property type="match status" value="1"/>
</dbReference>
<dbReference type="Proteomes" id="UP000241818">
    <property type="component" value="Unassembled WGS sequence"/>
</dbReference>
<dbReference type="EMBL" id="KZ679008">
    <property type="protein sequence ID" value="PSS22704.1"/>
    <property type="molecule type" value="Genomic_DNA"/>
</dbReference>
<dbReference type="InParanoid" id="A0A2T3B748"/>
<sequence>MELLDLPLDLLHKILYHAVLARHVKRGLRLRLVCKVFSYNVLPALFETRLLDRFYSHALNNGGIDGPWYLNTHPGAGELWHSYLVYRVTNETDSTVGRFVEIRQTAQLICEETGWHLTSTIDKLCWIATESQASRPTTHEPTIKVTPCPALNGLAAAAHFNLIALANRLLLEGVCPTRYTHLFPSPMELAARSGHTEMIQLFQEHLPDHRDWNEGRWRWHGKVSPDSIYGATSREDMSIMQLVLYPPSRANSDSANILDQQSGRSDSILKVRESLRYAANFRARSPDFRMYIISLLDEEARPTHRDLVETLVVHAQSGNLSMVKHLLDLGVTVDGVSRRGGPPQTALIAACRGCHEEVVDLLLGQGADPNFGAKDVTCITALPMAASTGSLAIVRKLLDHGAQVNEAVEFWDGYYRRSAIWWAVAVEHTAMFQLLLERGASLEGWIGSTALEMAFELGMESMAKTLEGLGVKIIERVHDSGQAPWKRWSYYHGIYTSGDLKVWDW</sequence>
<dbReference type="SUPFAM" id="SSF48403">
    <property type="entry name" value="Ankyrin repeat"/>
    <property type="match status" value="1"/>
</dbReference>
<dbReference type="STRING" id="857342.A0A2T3B748"/>
<dbReference type="PANTHER" id="PTHR24198:SF165">
    <property type="entry name" value="ANKYRIN REPEAT-CONTAINING PROTEIN-RELATED"/>
    <property type="match status" value="1"/>
</dbReference>
<keyword evidence="5" id="KW-1185">Reference proteome</keyword>
<keyword evidence="2 3" id="KW-0040">ANK repeat</keyword>
<dbReference type="PANTHER" id="PTHR24198">
    <property type="entry name" value="ANKYRIN REPEAT AND PROTEIN KINASE DOMAIN-CONTAINING PROTEIN"/>
    <property type="match status" value="1"/>
</dbReference>
<evidence type="ECO:0000256" key="1">
    <source>
        <dbReference type="ARBA" id="ARBA00022737"/>
    </source>
</evidence>
<dbReference type="OrthoDB" id="4772757at2759"/>
<name>A0A2T3B748_AMORE</name>
<evidence type="ECO:0000313" key="5">
    <source>
        <dbReference type="Proteomes" id="UP000241818"/>
    </source>
</evidence>
<dbReference type="RefSeq" id="XP_024722750.1">
    <property type="nucleotide sequence ID" value="XM_024867991.1"/>
</dbReference>
<dbReference type="AlphaFoldDB" id="A0A2T3B748"/>
<evidence type="ECO:0000256" key="3">
    <source>
        <dbReference type="PROSITE-ProRule" id="PRU00023"/>
    </source>
</evidence>
<reference evidence="4 5" key="1">
    <citation type="journal article" date="2018" name="New Phytol.">
        <title>Comparative genomics and transcriptomics depict ericoid mycorrhizal fungi as versatile saprotrophs and plant mutualists.</title>
        <authorList>
            <person name="Martino E."/>
            <person name="Morin E."/>
            <person name="Grelet G.A."/>
            <person name="Kuo A."/>
            <person name="Kohler A."/>
            <person name="Daghino S."/>
            <person name="Barry K.W."/>
            <person name="Cichocki N."/>
            <person name="Clum A."/>
            <person name="Dockter R.B."/>
            <person name="Hainaut M."/>
            <person name="Kuo R.C."/>
            <person name="LaButti K."/>
            <person name="Lindahl B.D."/>
            <person name="Lindquist E.A."/>
            <person name="Lipzen A."/>
            <person name="Khouja H.R."/>
            <person name="Magnuson J."/>
            <person name="Murat C."/>
            <person name="Ohm R.A."/>
            <person name="Singer S.W."/>
            <person name="Spatafora J.W."/>
            <person name="Wang M."/>
            <person name="Veneault-Fourrey C."/>
            <person name="Henrissat B."/>
            <person name="Grigoriev I.V."/>
            <person name="Martin F.M."/>
            <person name="Perotto S."/>
        </authorList>
    </citation>
    <scope>NUCLEOTIDE SEQUENCE [LARGE SCALE GENOMIC DNA]</scope>
    <source>
        <strain evidence="4 5">ATCC 22711</strain>
    </source>
</reference>
<dbReference type="SMART" id="SM00248">
    <property type="entry name" value="ANK"/>
    <property type="match status" value="6"/>
</dbReference>
<dbReference type="InterPro" id="IPR036770">
    <property type="entry name" value="Ankyrin_rpt-contain_sf"/>
</dbReference>
<accession>A0A2T3B748</accession>
<keyword evidence="1" id="KW-0677">Repeat</keyword>
<dbReference type="PROSITE" id="PS50088">
    <property type="entry name" value="ANK_REPEAT"/>
    <property type="match status" value="1"/>
</dbReference>
<dbReference type="Pfam" id="PF12796">
    <property type="entry name" value="Ank_2"/>
    <property type="match status" value="1"/>
</dbReference>
<gene>
    <name evidence="4" type="ORF">M430DRAFT_48349</name>
</gene>
<dbReference type="GeneID" id="36576072"/>
<proteinExistence type="predicted"/>
<protein>
    <submittedName>
        <fullName evidence="4">Uncharacterized protein</fullName>
    </submittedName>
</protein>
<evidence type="ECO:0000256" key="2">
    <source>
        <dbReference type="ARBA" id="ARBA00023043"/>
    </source>
</evidence>